<name>A0A3E5BFU3_9BACE</name>
<dbReference type="Gene3D" id="2.60.40.2630">
    <property type="match status" value="1"/>
</dbReference>
<reference evidence="2 3" key="1">
    <citation type="submission" date="2018-08" db="EMBL/GenBank/DDBJ databases">
        <title>A genome reference for cultivated species of the human gut microbiota.</title>
        <authorList>
            <person name="Zou Y."/>
            <person name="Xue W."/>
            <person name="Luo G."/>
        </authorList>
    </citation>
    <scope>NUCLEOTIDE SEQUENCE [LARGE SCALE GENOMIC DNA]</scope>
    <source>
        <strain evidence="2 3">OM05-15BH</strain>
    </source>
</reference>
<dbReference type="AlphaFoldDB" id="A0A3E5BFU3"/>
<dbReference type="CDD" id="cd13120">
    <property type="entry name" value="BF2867_like_N"/>
    <property type="match status" value="1"/>
</dbReference>
<proteinExistence type="predicted"/>
<comment type="caution">
    <text evidence="2">The sequence shown here is derived from an EMBL/GenBank/DDBJ whole genome shotgun (WGS) entry which is preliminary data.</text>
</comment>
<accession>A0A3E5BFU3</accession>
<feature type="signal peptide" evidence="1">
    <location>
        <begin position="1"/>
        <end position="20"/>
    </location>
</feature>
<evidence type="ECO:0000313" key="3">
    <source>
        <dbReference type="Proteomes" id="UP000260983"/>
    </source>
</evidence>
<protein>
    <submittedName>
        <fullName evidence="2">Fimbrillin family protein</fullName>
    </submittedName>
</protein>
<evidence type="ECO:0000256" key="1">
    <source>
        <dbReference type="SAM" id="SignalP"/>
    </source>
</evidence>
<dbReference type="InterPro" id="IPR025049">
    <property type="entry name" value="Mfa-like_1"/>
</dbReference>
<gene>
    <name evidence="2" type="ORF">DXB65_08505</name>
</gene>
<feature type="chain" id="PRO_5017637484" evidence="1">
    <location>
        <begin position="21"/>
        <end position="332"/>
    </location>
</feature>
<dbReference type="EMBL" id="QSUL01000005">
    <property type="protein sequence ID" value="RGN36436.1"/>
    <property type="molecule type" value="Genomic_DNA"/>
</dbReference>
<dbReference type="PROSITE" id="PS51257">
    <property type="entry name" value="PROKAR_LIPOPROTEIN"/>
    <property type="match status" value="1"/>
</dbReference>
<dbReference type="CDD" id="cd13121">
    <property type="entry name" value="BF2867_like_C"/>
    <property type="match status" value="1"/>
</dbReference>
<sequence length="332" mass="35517">MKKILLAAVAALAIVGCTQNEEIENVGNKAEINFGTIVSKTTRAAVTDNTALQGTGFTVYAYNTGKATIGEEGSTGLLSTVFMPLTTVEFKDTKWNIAGGKIYYWPLEDNIQFFAHATDNSATNYVAETTAAYPKIDYTVADAAAAQKDFVVAKALNKTQATPQVALAFIHVLTQVNFSAKTDNADLTYNITSVKLTNISNSGTYNFADDTWAAKTDAGNIKEYIYLNKSEGIDIVKGTTADLQSDGALMLIPQALTNSDIVINYNVLQGGSVIKKIENEEISLSSTSWAAGKKIRYTLNLTATGATVSFDTTVGEWGTETDPLNPIAPPAK</sequence>
<dbReference type="RefSeq" id="WP_117723940.1">
    <property type="nucleotide sequence ID" value="NZ_QSUL01000005.1"/>
</dbReference>
<organism evidence="2 3">
    <name type="scientific">Bacteroides oleiciplenus</name>
    <dbReference type="NCBI Taxonomy" id="626931"/>
    <lineage>
        <taxon>Bacteria</taxon>
        <taxon>Pseudomonadati</taxon>
        <taxon>Bacteroidota</taxon>
        <taxon>Bacteroidia</taxon>
        <taxon>Bacteroidales</taxon>
        <taxon>Bacteroidaceae</taxon>
        <taxon>Bacteroides</taxon>
    </lineage>
</organism>
<dbReference type="Proteomes" id="UP000260983">
    <property type="component" value="Unassembled WGS sequence"/>
</dbReference>
<evidence type="ECO:0000313" key="2">
    <source>
        <dbReference type="EMBL" id="RGN36436.1"/>
    </source>
</evidence>
<dbReference type="Pfam" id="PF13149">
    <property type="entry name" value="Mfa_like_1"/>
    <property type="match status" value="1"/>
</dbReference>
<keyword evidence="1" id="KW-0732">Signal</keyword>